<name>A0ABQ1PDA1_9ENTE</name>
<protein>
    <recommendedName>
        <fullName evidence="1">DUF6906 domain-containing protein</fullName>
    </recommendedName>
</protein>
<dbReference type="InterPro" id="IPR054201">
    <property type="entry name" value="DUF6906"/>
</dbReference>
<feature type="domain" description="DUF6906" evidence="1">
    <location>
        <begin position="1"/>
        <end position="53"/>
    </location>
</feature>
<comment type="caution">
    <text evidence="2">The sequence shown here is derived from an EMBL/GenBank/DDBJ whole genome shotgun (WGS) entry which is preliminary data.</text>
</comment>
<sequence>MKQGKRPTRKQKELIGQQKIGNQFLNPEKWLVRQLSGNDVLLIHRVSGKTRKLELINN</sequence>
<evidence type="ECO:0000313" key="2">
    <source>
        <dbReference type="EMBL" id="GGC94954.1"/>
    </source>
</evidence>
<dbReference type="Pfam" id="PF21847">
    <property type="entry name" value="DUF6906"/>
    <property type="match status" value="1"/>
</dbReference>
<proteinExistence type="predicted"/>
<evidence type="ECO:0000313" key="3">
    <source>
        <dbReference type="Proteomes" id="UP000630615"/>
    </source>
</evidence>
<keyword evidence="3" id="KW-1185">Reference proteome</keyword>
<dbReference type="EMBL" id="BMKI01000006">
    <property type="protein sequence ID" value="GGC94954.1"/>
    <property type="molecule type" value="Genomic_DNA"/>
</dbReference>
<accession>A0ABQ1PDA1</accession>
<evidence type="ECO:0000259" key="1">
    <source>
        <dbReference type="Pfam" id="PF21847"/>
    </source>
</evidence>
<reference evidence="3" key="1">
    <citation type="journal article" date="2019" name="Int. J. Syst. Evol. Microbiol.">
        <title>The Global Catalogue of Microorganisms (GCM) 10K type strain sequencing project: providing services to taxonomists for standard genome sequencing and annotation.</title>
        <authorList>
            <consortium name="The Broad Institute Genomics Platform"/>
            <consortium name="The Broad Institute Genome Sequencing Center for Infectious Disease"/>
            <person name="Wu L."/>
            <person name="Ma J."/>
        </authorList>
    </citation>
    <scope>NUCLEOTIDE SEQUENCE [LARGE SCALE GENOMIC DNA]</scope>
    <source>
        <strain evidence="3">CGMCC 1.15942</strain>
    </source>
</reference>
<organism evidence="2 3">
    <name type="scientific">Enterococcus wangshanyuanii</name>
    <dbReference type="NCBI Taxonomy" id="2005703"/>
    <lineage>
        <taxon>Bacteria</taxon>
        <taxon>Bacillati</taxon>
        <taxon>Bacillota</taxon>
        <taxon>Bacilli</taxon>
        <taxon>Lactobacillales</taxon>
        <taxon>Enterococcaceae</taxon>
        <taxon>Enterococcus</taxon>
    </lineage>
</organism>
<gene>
    <name evidence="2" type="ORF">GCM10011573_25760</name>
</gene>
<dbReference type="Proteomes" id="UP000630615">
    <property type="component" value="Unassembled WGS sequence"/>
</dbReference>
<dbReference type="RefSeq" id="WP_088270547.1">
    <property type="nucleotide sequence ID" value="NZ_BMKI01000006.1"/>
</dbReference>